<dbReference type="Proteomes" id="UP000595662">
    <property type="component" value="Chromosome 6"/>
</dbReference>
<evidence type="ECO:0000256" key="1">
    <source>
        <dbReference type="ARBA" id="ARBA00008056"/>
    </source>
</evidence>
<dbReference type="InterPro" id="IPR050231">
    <property type="entry name" value="Iron_ascorbate_oxido_reductase"/>
</dbReference>
<keyword evidence="2" id="KW-0560">Oxidoreductase</keyword>
<dbReference type="OMA" id="EHTDYEC"/>
<gene>
    <name evidence="4" type="ORF">Pdw03_5765</name>
</gene>
<dbReference type="InterPro" id="IPR044861">
    <property type="entry name" value="IPNS-like_FE2OG_OXY"/>
</dbReference>
<dbReference type="VEuPathDB" id="FungiDB:PDIP_08550"/>
<dbReference type="SUPFAM" id="SSF51197">
    <property type="entry name" value="Clavaminate synthase-like"/>
    <property type="match status" value="1"/>
</dbReference>
<evidence type="ECO:0000313" key="5">
    <source>
        <dbReference type="Proteomes" id="UP000595662"/>
    </source>
</evidence>
<keyword evidence="2" id="KW-0408">Iron</keyword>
<dbReference type="InterPro" id="IPR026992">
    <property type="entry name" value="DIOX_N"/>
</dbReference>
<dbReference type="AlphaFoldDB" id="A0A7T6XVP0"/>
<dbReference type="GeneID" id="26229178"/>
<keyword evidence="4" id="KW-0223">Dioxygenase</keyword>
<dbReference type="InterPro" id="IPR027443">
    <property type="entry name" value="IPNS-like_sf"/>
</dbReference>
<dbReference type="PANTHER" id="PTHR47990">
    <property type="entry name" value="2-OXOGLUTARATE (2OG) AND FE(II)-DEPENDENT OXYGENASE SUPERFAMILY PROTEIN-RELATED"/>
    <property type="match status" value="1"/>
</dbReference>
<feature type="domain" description="Fe2OG dioxygenase" evidence="3">
    <location>
        <begin position="195"/>
        <end position="304"/>
    </location>
</feature>
<dbReference type="PROSITE" id="PS51471">
    <property type="entry name" value="FE2OG_OXY"/>
    <property type="match status" value="1"/>
</dbReference>
<dbReference type="PRINTS" id="PR00682">
    <property type="entry name" value="IPNSYNTHASE"/>
</dbReference>
<dbReference type="RefSeq" id="XP_014538240.1">
    <property type="nucleotide sequence ID" value="XM_014682754.1"/>
</dbReference>
<dbReference type="GO" id="GO:0044283">
    <property type="term" value="P:small molecule biosynthetic process"/>
    <property type="evidence" value="ECO:0007669"/>
    <property type="project" value="UniProtKB-ARBA"/>
</dbReference>
<keyword evidence="2" id="KW-0479">Metal-binding</keyword>
<dbReference type="InterPro" id="IPR005123">
    <property type="entry name" value="Oxoglu/Fe-dep_dioxygenase_dom"/>
</dbReference>
<dbReference type="EMBL" id="CP060779">
    <property type="protein sequence ID" value="QQK48130.1"/>
    <property type="molecule type" value="Genomic_DNA"/>
</dbReference>
<evidence type="ECO:0000259" key="3">
    <source>
        <dbReference type="PROSITE" id="PS51471"/>
    </source>
</evidence>
<comment type="similarity">
    <text evidence="1 2">Belongs to the iron/ascorbate-dependent oxidoreductase family.</text>
</comment>
<protein>
    <submittedName>
        <fullName evidence="4">Oxoglutarate/iron-dependent dioxygenase</fullName>
    </submittedName>
</protein>
<dbReference type="Gene3D" id="2.60.120.330">
    <property type="entry name" value="B-lactam Antibiotic, Isopenicillin N Synthase, Chain"/>
    <property type="match status" value="1"/>
</dbReference>
<evidence type="ECO:0000256" key="2">
    <source>
        <dbReference type="RuleBase" id="RU003682"/>
    </source>
</evidence>
<reference evidence="4 5" key="1">
    <citation type="submission" date="2020-08" db="EMBL/GenBank/DDBJ databases">
        <title>The completed genome sequence of the pathogenic ascomycete fungus Penicillium digitatum.</title>
        <authorList>
            <person name="Wang M."/>
        </authorList>
    </citation>
    <scope>NUCLEOTIDE SEQUENCE [LARGE SCALE GENOMIC DNA]</scope>
    <source>
        <strain evidence="4 5">PdW03</strain>
    </source>
</reference>
<dbReference type="KEGG" id="pdp:PDIP_08550"/>
<dbReference type="GO" id="GO:0046872">
    <property type="term" value="F:metal ion binding"/>
    <property type="evidence" value="ECO:0007669"/>
    <property type="project" value="UniProtKB-KW"/>
</dbReference>
<dbReference type="Pfam" id="PF14226">
    <property type="entry name" value="DIOX_N"/>
    <property type="match status" value="1"/>
</dbReference>
<organism evidence="4 5">
    <name type="scientific">Penicillium digitatum</name>
    <name type="common">Green mold</name>
    <dbReference type="NCBI Taxonomy" id="36651"/>
    <lineage>
        <taxon>Eukaryota</taxon>
        <taxon>Fungi</taxon>
        <taxon>Dikarya</taxon>
        <taxon>Ascomycota</taxon>
        <taxon>Pezizomycotina</taxon>
        <taxon>Eurotiomycetes</taxon>
        <taxon>Eurotiomycetidae</taxon>
        <taxon>Eurotiales</taxon>
        <taxon>Aspergillaceae</taxon>
        <taxon>Penicillium</taxon>
    </lineage>
</organism>
<proteinExistence type="inferred from homology"/>
<dbReference type="Pfam" id="PF03171">
    <property type="entry name" value="2OG-FeII_Oxy"/>
    <property type="match status" value="1"/>
</dbReference>
<dbReference type="GO" id="GO:0051213">
    <property type="term" value="F:dioxygenase activity"/>
    <property type="evidence" value="ECO:0007669"/>
    <property type="project" value="UniProtKB-KW"/>
</dbReference>
<sequence>MTELMTENWQLADCNHLPIIDLSTLDSPNVNERQKLAQSLCDACTQVGFFYIKNHGIPEDKINGIHCFAKRLFDLPEEQKMKFYIGNSPKFRGYSPLGGEKSIGTDDAPIAEEDAVSALSEAFDIGYETAMDPQKLKDDPLPLDPYDLYGDNQWPGQEILPNFTETYIEYCAMMLELCRKLMRMFALALGLPEEYFDSMTQNPGVTSRMMHYPPQPLKEEVREGLGAHTDFECFTILSQGSVPGLQLMSRSGEWILAPSLPGTLVVNIADCLSIWTNQKFKSTVHRVTNLTGQERYSIPFFFGVDYDTTVSVLPNHISDDRPACKEPFKAGEWVREQLSKAYIGHDG</sequence>
<evidence type="ECO:0000313" key="4">
    <source>
        <dbReference type="EMBL" id="QQK48130.1"/>
    </source>
</evidence>
<accession>A0A7T6XVP0</accession>
<name>A0A7T6XVP0_PENDI</name>